<keyword evidence="2" id="KW-0732">Signal</keyword>
<dbReference type="AlphaFoldDB" id="A0A0S6W447"/>
<evidence type="ECO:0000313" key="3">
    <source>
        <dbReference type="EMBL" id="GAK52929.1"/>
    </source>
</evidence>
<dbReference type="Gene3D" id="1.25.40.10">
    <property type="entry name" value="Tetratricopeptide repeat domain"/>
    <property type="match status" value="1"/>
</dbReference>
<keyword evidence="4" id="KW-1185">Reference proteome</keyword>
<dbReference type="PROSITE" id="PS50005">
    <property type="entry name" value="TPR"/>
    <property type="match status" value="1"/>
</dbReference>
<dbReference type="STRING" id="1499966.U14_04188"/>
<dbReference type="EMBL" id="DF820459">
    <property type="protein sequence ID" value="GAK52929.1"/>
    <property type="molecule type" value="Genomic_DNA"/>
</dbReference>
<dbReference type="PROSITE" id="PS51257">
    <property type="entry name" value="PROKAR_LIPOPROTEIN"/>
    <property type="match status" value="1"/>
</dbReference>
<keyword evidence="1" id="KW-0802">TPR repeat</keyword>
<feature type="signal peptide" evidence="2">
    <location>
        <begin position="1"/>
        <end position="26"/>
    </location>
</feature>
<reference evidence="3" key="1">
    <citation type="journal article" date="2015" name="PeerJ">
        <title>First genomic representation of candidate bacterial phylum KSB3 points to enhanced environmental sensing as a trigger of wastewater bulking.</title>
        <authorList>
            <person name="Sekiguchi Y."/>
            <person name="Ohashi A."/>
            <person name="Parks D.H."/>
            <person name="Yamauchi T."/>
            <person name="Tyson G.W."/>
            <person name="Hugenholtz P."/>
        </authorList>
    </citation>
    <scope>NUCLEOTIDE SEQUENCE [LARGE SCALE GENOMIC DNA]</scope>
</reference>
<gene>
    <name evidence="3" type="ORF">U14_04188</name>
</gene>
<dbReference type="InterPro" id="IPR011990">
    <property type="entry name" value="TPR-like_helical_dom_sf"/>
</dbReference>
<evidence type="ECO:0000256" key="1">
    <source>
        <dbReference type="PROSITE-ProRule" id="PRU00339"/>
    </source>
</evidence>
<accession>A0A0S6W447</accession>
<feature type="repeat" description="TPR" evidence="1">
    <location>
        <begin position="214"/>
        <end position="247"/>
    </location>
</feature>
<dbReference type="Proteomes" id="UP000030700">
    <property type="component" value="Unassembled WGS sequence"/>
</dbReference>
<proteinExistence type="predicted"/>
<evidence type="ECO:0000313" key="4">
    <source>
        <dbReference type="Proteomes" id="UP000030700"/>
    </source>
</evidence>
<dbReference type="SUPFAM" id="SSF48452">
    <property type="entry name" value="TPR-like"/>
    <property type="match status" value="1"/>
</dbReference>
<dbReference type="NCBIfam" id="TIGR02795">
    <property type="entry name" value="tol_pal_ybgF"/>
    <property type="match status" value="1"/>
</dbReference>
<name>A0A0S6W447_9BACT</name>
<protein>
    <submittedName>
        <fullName evidence="3">Uncharacterized protein</fullName>
    </submittedName>
</protein>
<dbReference type="HOGENOM" id="CLU_917206_0_0_0"/>
<organism evidence="3">
    <name type="scientific">Candidatus Moduliflexus flocculans</name>
    <dbReference type="NCBI Taxonomy" id="1499966"/>
    <lineage>
        <taxon>Bacteria</taxon>
        <taxon>Candidatus Moduliflexota</taxon>
        <taxon>Candidatus Moduliflexia</taxon>
        <taxon>Candidatus Moduliflexales</taxon>
        <taxon>Candidatus Moduliflexaceae</taxon>
    </lineage>
</organism>
<sequence>MKRFVKLSVACISLVMSLMASIAACAAIGAEPNGQLIGQTADSNMMATTEQPMMDVPADMAAMPNMNMNGESRAIVPQYVDPAMKSGQMMTAPTYPMTPTMNAQTMSPYSTAPIQTMPMQPSYQPNTVPNYQPQNYQMQNYQNYMMPVPNTGVSVMPGMDSSNMYAPYSVQPQYGSADQSYNQAMQAYRMQDYWTAMSKFQEVATMYPQSDLADNAYYWIGEIYYASRNYAEAIRSFQTVMQMYPSGNKLPDAMLKMGFAYAEMQQYDVARSILSDVAMRFSSNARIRDLAAKKLQQLPMMMY</sequence>
<evidence type="ECO:0000256" key="2">
    <source>
        <dbReference type="SAM" id="SignalP"/>
    </source>
</evidence>
<dbReference type="Pfam" id="PF14559">
    <property type="entry name" value="TPR_19"/>
    <property type="match status" value="1"/>
</dbReference>
<feature type="chain" id="PRO_5006631624" evidence="2">
    <location>
        <begin position="27"/>
        <end position="303"/>
    </location>
</feature>
<dbReference type="InterPro" id="IPR019734">
    <property type="entry name" value="TPR_rpt"/>
</dbReference>
<dbReference type="InterPro" id="IPR014162">
    <property type="entry name" value="CpoB_C"/>
</dbReference>